<sequence>MSGIVSQEKIFFNPAWLNGYGQTHSDPESMELLLKEDFSVTREEKAFDRLHLVISGKIWMNNADTVRRTLIEQVRSEPLKNIVVDLKNVEYFDSSGAAILSELSLLCKELGNTLKLSNVPSRIQSLLDLMEYRPVESEGILYPPKEPNIIEQFGEGALVFLENARNIITFIGSAAAGFVGDILRPRKLQWDDLWKLIERSGSDAIPIVTILSFLTGGVLAFQAAIQLRKFGANIFVADLVSLSIFLEMGPLITAMIVSGRSGAAFAAQIGTMQVTEEIDALRIMGIDPIRYLVVPRILAIALIMPCLTLIADIVGMAGGCFVAILYLDLTPTAYFDQVQKVLEISDVLKGLTKSLAYGIEIAMIGCQRGFQVRGGAESVGNATTSAVVTCIFVITVTDAVFSVIFYYLPSIGS</sequence>
<evidence type="ECO:0000313" key="3">
    <source>
        <dbReference type="EMBL" id="AFM24354.1"/>
    </source>
</evidence>
<keyword evidence="1" id="KW-1133">Transmembrane helix</keyword>
<name>I4C463_DESTA</name>
<feature type="transmembrane region" description="Helical" evidence="1">
    <location>
        <begin position="386"/>
        <end position="408"/>
    </location>
</feature>
<organism evidence="3 4">
    <name type="scientific">Desulfomonile tiedjei (strain ATCC 49306 / DSM 6799 / DCB-1)</name>
    <dbReference type="NCBI Taxonomy" id="706587"/>
    <lineage>
        <taxon>Bacteria</taxon>
        <taxon>Pseudomonadati</taxon>
        <taxon>Thermodesulfobacteriota</taxon>
        <taxon>Desulfomonilia</taxon>
        <taxon>Desulfomonilales</taxon>
        <taxon>Desulfomonilaceae</taxon>
        <taxon>Desulfomonile</taxon>
    </lineage>
</organism>
<dbReference type="PANTHER" id="PTHR30188">
    <property type="entry name" value="ABC TRANSPORTER PERMEASE PROTEIN-RELATED"/>
    <property type="match status" value="1"/>
</dbReference>
<evidence type="ECO:0000259" key="2">
    <source>
        <dbReference type="PROSITE" id="PS50801"/>
    </source>
</evidence>
<dbReference type="GO" id="GO:0043190">
    <property type="term" value="C:ATP-binding cassette (ABC) transporter complex"/>
    <property type="evidence" value="ECO:0007669"/>
    <property type="project" value="InterPro"/>
</dbReference>
<protein>
    <submittedName>
        <fullName evidence="3">Conserved hypothetical integral membrane protein</fullName>
    </submittedName>
</protein>
<feature type="transmembrane region" description="Helical" evidence="1">
    <location>
        <begin position="297"/>
        <end position="327"/>
    </location>
</feature>
<dbReference type="InterPro" id="IPR002645">
    <property type="entry name" value="STAS_dom"/>
</dbReference>
<feature type="transmembrane region" description="Helical" evidence="1">
    <location>
        <begin position="204"/>
        <end position="224"/>
    </location>
</feature>
<dbReference type="PATRIC" id="fig|706587.4.peg.1877"/>
<dbReference type="RefSeq" id="WP_014809502.1">
    <property type="nucleotide sequence ID" value="NC_018025.1"/>
</dbReference>
<dbReference type="GO" id="GO:0005548">
    <property type="term" value="F:phospholipid transporter activity"/>
    <property type="evidence" value="ECO:0007669"/>
    <property type="project" value="TreeGrafter"/>
</dbReference>
<dbReference type="eggNOG" id="COG0767">
    <property type="taxonomic scope" value="Bacteria"/>
</dbReference>
<dbReference type="Gene3D" id="3.30.750.24">
    <property type="entry name" value="STAS domain"/>
    <property type="match status" value="1"/>
</dbReference>
<dbReference type="SUPFAM" id="SSF52091">
    <property type="entry name" value="SpoIIaa-like"/>
    <property type="match status" value="1"/>
</dbReference>
<evidence type="ECO:0000256" key="1">
    <source>
        <dbReference type="SAM" id="Phobius"/>
    </source>
</evidence>
<accession>I4C463</accession>
<dbReference type="Proteomes" id="UP000006055">
    <property type="component" value="Chromosome"/>
</dbReference>
<reference evidence="4" key="1">
    <citation type="submission" date="2012-06" db="EMBL/GenBank/DDBJ databases">
        <title>Complete sequence of chromosome of Desulfomonile tiedjei DSM 6799.</title>
        <authorList>
            <person name="Lucas S."/>
            <person name="Copeland A."/>
            <person name="Lapidus A."/>
            <person name="Glavina del Rio T."/>
            <person name="Dalin E."/>
            <person name="Tice H."/>
            <person name="Bruce D."/>
            <person name="Goodwin L."/>
            <person name="Pitluck S."/>
            <person name="Peters L."/>
            <person name="Ovchinnikova G."/>
            <person name="Zeytun A."/>
            <person name="Lu M."/>
            <person name="Kyrpides N."/>
            <person name="Mavromatis K."/>
            <person name="Ivanova N."/>
            <person name="Brettin T."/>
            <person name="Detter J.C."/>
            <person name="Han C."/>
            <person name="Larimer F."/>
            <person name="Land M."/>
            <person name="Hauser L."/>
            <person name="Markowitz V."/>
            <person name="Cheng J.-F."/>
            <person name="Hugenholtz P."/>
            <person name="Woyke T."/>
            <person name="Wu D."/>
            <person name="Spring S."/>
            <person name="Schroeder M."/>
            <person name="Brambilla E."/>
            <person name="Klenk H.-P."/>
            <person name="Eisen J.A."/>
        </authorList>
    </citation>
    <scope>NUCLEOTIDE SEQUENCE [LARGE SCALE GENOMIC DNA]</scope>
    <source>
        <strain evidence="4">ATCC 49306 / DSM 6799 / DCB-1</strain>
    </source>
</reference>
<dbReference type="Pfam" id="PF01740">
    <property type="entry name" value="STAS"/>
    <property type="match status" value="1"/>
</dbReference>
<dbReference type="AlphaFoldDB" id="I4C463"/>
<keyword evidence="1" id="KW-0472">Membrane</keyword>
<keyword evidence="1" id="KW-0812">Transmembrane</keyword>
<feature type="domain" description="STAS" evidence="2">
    <location>
        <begin position="52"/>
        <end position="128"/>
    </location>
</feature>
<proteinExistence type="predicted"/>
<dbReference type="STRING" id="706587.Desti_1643"/>
<dbReference type="eggNOG" id="COG1366">
    <property type="taxonomic scope" value="Bacteria"/>
</dbReference>
<dbReference type="InterPro" id="IPR003453">
    <property type="entry name" value="ABC_MlaE_roteobac"/>
</dbReference>
<feature type="transmembrane region" description="Helical" evidence="1">
    <location>
        <begin position="230"/>
        <end position="252"/>
    </location>
</feature>
<dbReference type="Pfam" id="PF02405">
    <property type="entry name" value="MlaE"/>
    <property type="match status" value="1"/>
</dbReference>
<dbReference type="PROSITE" id="PS50801">
    <property type="entry name" value="STAS"/>
    <property type="match status" value="1"/>
</dbReference>
<dbReference type="EMBL" id="CP003360">
    <property type="protein sequence ID" value="AFM24354.1"/>
    <property type="molecule type" value="Genomic_DNA"/>
</dbReference>
<evidence type="ECO:0000313" key="4">
    <source>
        <dbReference type="Proteomes" id="UP000006055"/>
    </source>
</evidence>
<dbReference type="NCBIfam" id="TIGR00056">
    <property type="entry name" value="MlaE family lipid ABC transporter permease subunit"/>
    <property type="match status" value="1"/>
</dbReference>
<dbReference type="InterPro" id="IPR036513">
    <property type="entry name" value="STAS_dom_sf"/>
</dbReference>
<dbReference type="CDD" id="cd07043">
    <property type="entry name" value="STAS_anti-anti-sigma_factors"/>
    <property type="match status" value="1"/>
</dbReference>
<dbReference type="PANTHER" id="PTHR30188:SF3">
    <property type="entry name" value="ABC TRANSPORTER PERMEASE"/>
    <property type="match status" value="1"/>
</dbReference>
<dbReference type="HOGENOM" id="CLU_045686_0_2_7"/>
<dbReference type="OrthoDB" id="9805022at2"/>
<dbReference type="KEGG" id="dti:Desti_1643"/>
<dbReference type="InterPro" id="IPR030802">
    <property type="entry name" value="Permease_MalE"/>
</dbReference>
<gene>
    <name evidence="3" type="ordered locus">Desti_1643</name>
</gene>
<keyword evidence="4" id="KW-1185">Reference proteome</keyword>